<sequence>MQFEDILTLNNGLRKALSGVMYWLGLCSVLLWLHASVFSTVQSSEDINFRVARVELSEAKFLERRGPKGFPQTTSFIQLLQPGERRKWRSYNGAVAVRLSSDLNDLINQIEAEQMMGRRRRSKDIGKYRRGLL</sequence>
<keyword evidence="1" id="KW-1133">Transmembrane helix</keyword>
<dbReference type="AlphaFoldDB" id="A0A9J2Q7K8"/>
<evidence type="ECO:0000313" key="2">
    <source>
        <dbReference type="Proteomes" id="UP000036681"/>
    </source>
</evidence>
<evidence type="ECO:0000256" key="1">
    <source>
        <dbReference type="SAM" id="Phobius"/>
    </source>
</evidence>
<evidence type="ECO:0000313" key="3">
    <source>
        <dbReference type="WBParaSite" id="ALUE_0001834101-mRNA-1"/>
    </source>
</evidence>
<keyword evidence="1" id="KW-0472">Membrane</keyword>
<proteinExistence type="predicted"/>
<dbReference type="Proteomes" id="UP000036681">
    <property type="component" value="Unplaced"/>
</dbReference>
<accession>A0A9J2Q7K8</accession>
<dbReference type="WBParaSite" id="ALUE_0001834101-mRNA-1">
    <property type="protein sequence ID" value="ALUE_0001834101-mRNA-1"/>
    <property type="gene ID" value="ALUE_0001834101"/>
</dbReference>
<reference evidence="3" key="1">
    <citation type="submission" date="2023-03" db="UniProtKB">
        <authorList>
            <consortium name="WormBaseParasite"/>
        </authorList>
    </citation>
    <scope>IDENTIFICATION</scope>
</reference>
<keyword evidence="2" id="KW-1185">Reference proteome</keyword>
<name>A0A9J2Q7K8_ASCLU</name>
<feature type="transmembrane region" description="Helical" evidence="1">
    <location>
        <begin position="20"/>
        <end position="41"/>
    </location>
</feature>
<protein>
    <submittedName>
        <fullName evidence="3">Uncharacterized protein</fullName>
    </submittedName>
</protein>
<organism evidence="2 3">
    <name type="scientific">Ascaris lumbricoides</name>
    <name type="common">Giant roundworm</name>
    <dbReference type="NCBI Taxonomy" id="6252"/>
    <lineage>
        <taxon>Eukaryota</taxon>
        <taxon>Metazoa</taxon>
        <taxon>Ecdysozoa</taxon>
        <taxon>Nematoda</taxon>
        <taxon>Chromadorea</taxon>
        <taxon>Rhabditida</taxon>
        <taxon>Spirurina</taxon>
        <taxon>Ascaridomorpha</taxon>
        <taxon>Ascaridoidea</taxon>
        <taxon>Ascarididae</taxon>
        <taxon>Ascaris</taxon>
    </lineage>
</organism>
<keyword evidence="1" id="KW-0812">Transmembrane</keyword>